<reference evidence="2 5" key="2">
    <citation type="submission" date="2019-11" db="EMBL/GenBank/DDBJ databases">
        <title>Flavobacterium resistens genome.</title>
        <authorList>
            <person name="Wilson V.M."/>
            <person name="Newman J.D."/>
        </authorList>
    </citation>
    <scope>NUCLEOTIDE SEQUENCE [LARGE SCALE GENOMIC DNA]</scope>
    <source>
        <strain evidence="2 5">DSM 19382</strain>
    </source>
</reference>
<evidence type="ECO:0000256" key="1">
    <source>
        <dbReference type="SAM" id="Phobius"/>
    </source>
</evidence>
<reference evidence="3 4" key="1">
    <citation type="submission" date="2017-05" db="EMBL/GenBank/DDBJ databases">
        <authorList>
            <person name="Varghese N."/>
            <person name="Submissions S."/>
        </authorList>
    </citation>
    <scope>NUCLEOTIDE SEQUENCE [LARGE SCALE GENOMIC DNA]</scope>
    <source>
        <strain evidence="3 4">DSM 19382</strain>
    </source>
</reference>
<organism evidence="3 4">
    <name type="scientific">Flavobacterium resistens</name>
    <dbReference type="NCBI Taxonomy" id="443612"/>
    <lineage>
        <taxon>Bacteria</taxon>
        <taxon>Pseudomonadati</taxon>
        <taxon>Bacteroidota</taxon>
        <taxon>Flavobacteriia</taxon>
        <taxon>Flavobacteriales</taxon>
        <taxon>Flavobacteriaceae</taxon>
        <taxon>Flavobacterium</taxon>
    </lineage>
</organism>
<keyword evidence="1" id="KW-1133">Transmembrane helix</keyword>
<evidence type="ECO:0000313" key="2">
    <source>
        <dbReference type="EMBL" id="MRX69054.1"/>
    </source>
</evidence>
<protein>
    <submittedName>
        <fullName evidence="3">Uncharacterized protein</fullName>
    </submittedName>
</protein>
<dbReference type="OrthoDB" id="886186at2"/>
<dbReference type="Proteomes" id="UP000317289">
    <property type="component" value="Unassembled WGS sequence"/>
</dbReference>
<name>A0A521E9H3_9FLAO</name>
<accession>A0A521E9H3</accession>
<gene>
    <name evidence="2" type="ORF">GJU42_13880</name>
    <name evidence="3" type="ORF">SAMN06265349_104262</name>
</gene>
<keyword evidence="5" id="KW-1185">Reference proteome</keyword>
<dbReference type="Proteomes" id="UP000468990">
    <property type="component" value="Unassembled WGS sequence"/>
</dbReference>
<sequence>MGKLFEKLKLKDQFDYALEIDKDVFFENLSEIVDKGSSSDFASRQFDRFVDGDNDYVGSVSKNDFRIRKRYVSFSNNSSIAIGKINIKNNTVSVSTSVTAFNDNNTFAPIVFLILYIGFSFYWYSHFPESFWTLFRNITILYVLMLVFLFVLMRKAVVNLRGDLEADFDFIQIKNKKKTDEVN</sequence>
<evidence type="ECO:0000313" key="3">
    <source>
        <dbReference type="EMBL" id="SMO80586.1"/>
    </source>
</evidence>
<keyword evidence="1" id="KW-0472">Membrane</keyword>
<feature type="transmembrane region" description="Helical" evidence="1">
    <location>
        <begin position="107"/>
        <end position="125"/>
    </location>
</feature>
<evidence type="ECO:0000313" key="5">
    <source>
        <dbReference type="Proteomes" id="UP000468990"/>
    </source>
</evidence>
<dbReference type="AlphaFoldDB" id="A0A521E9H3"/>
<keyword evidence="1" id="KW-0812">Transmembrane</keyword>
<dbReference type="EMBL" id="WKKG01000007">
    <property type="protein sequence ID" value="MRX69054.1"/>
    <property type="molecule type" value="Genomic_DNA"/>
</dbReference>
<dbReference type="EMBL" id="FXTA01000004">
    <property type="protein sequence ID" value="SMO80586.1"/>
    <property type="molecule type" value="Genomic_DNA"/>
</dbReference>
<evidence type="ECO:0000313" key="4">
    <source>
        <dbReference type="Proteomes" id="UP000317289"/>
    </source>
</evidence>
<dbReference type="RefSeq" id="WP_142451532.1">
    <property type="nucleotide sequence ID" value="NZ_FXTA01000004.1"/>
</dbReference>
<proteinExistence type="predicted"/>
<feature type="transmembrane region" description="Helical" evidence="1">
    <location>
        <begin position="131"/>
        <end position="152"/>
    </location>
</feature>